<evidence type="ECO:0000256" key="5">
    <source>
        <dbReference type="PROSITE-ProRule" id="PRU10141"/>
    </source>
</evidence>
<dbReference type="GO" id="GO:0005776">
    <property type="term" value="C:autophagosome"/>
    <property type="evidence" value="ECO:0007669"/>
    <property type="project" value="TreeGrafter"/>
</dbReference>
<evidence type="ECO:0000313" key="9">
    <source>
        <dbReference type="EMBL" id="CAF1481071.1"/>
    </source>
</evidence>
<dbReference type="GO" id="GO:0010506">
    <property type="term" value="P:regulation of autophagy"/>
    <property type="evidence" value="ECO:0007669"/>
    <property type="project" value="InterPro"/>
</dbReference>
<dbReference type="InterPro" id="IPR008271">
    <property type="entry name" value="Ser/Thr_kinase_AS"/>
</dbReference>
<name>A0A815RUQ9_ADIRI</name>
<dbReference type="OrthoDB" id="20524at2759"/>
<dbReference type="GO" id="GO:0000045">
    <property type="term" value="P:autophagosome assembly"/>
    <property type="evidence" value="ECO:0007669"/>
    <property type="project" value="TreeGrafter"/>
</dbReference>
<dbReference type="Pfam" id="PF00069">
    <property type="entry name" value="Pkinase"/>
    <property type="match status" value="1"/>
</dbReference>
<keyword evidence="6" id="KW-0723">Serine/threonine-protein kinase</keyword>
<evidence type="ECO:0000256" key="1">
    <source>
        <dbReference type="ARBA" id="ARBA00022679"/>
    </source>
</evidence>
<dbReference type="GO" id="GO:0005829">
    <property type="term" value="C:cytosol"/>
    <property type="evidence" value="ECO:0007669"/>
    <property type="project" value="TreeGrafter"/>
</dbReference>
<dbReference type="PANTHER" id="PTHR24348">
    <property type="entry name" value="SERINE/THREONINE-PROTEIN KINASE UNC-51-RELATED"/>
    <property type="match status" value="1"/>
</dbReference>
<keyword evidence="1" id="KW-0808">Transferase</keyword>
<dbReference type="InterPro" id="IPR045269">
    <property type="entry name" value="Atg1-like"/>
</dbReference>
<dbReference type="Proteomes" id="UP000663828">
    <property type="component" value="Unassembled WGS sequence"/>
</dbReference>
<evidence type="ECO:0000313" key="8">
    <source>
        <dbReference type="EMBL" id="CAF1477922.1"/>
    </source>
</evidence>
<dbReference type="GO" id="GO:0000407">
    <property type="term" value="C:phagophore assembly site"/>
    <property type="evidence" value="ECO:0007669"/>
    <property type="project" value="TreeGrafter"/>
</dbReference>
<organism evidence="9 11">
    <name type="scientific">Adineta ricciae</name>
    <name type="common">Rotifer</name>
    <dbReference type="NCBI Taxonomy" id="249248"/>
    <lineage>
        <taxon>Eukaryota</taxon>
        <taxon>Metazoa</taxon>
        <taxon>Spiralia</taxon>
        <taxon>Gnathifera</taxon>
        <taxon>Rotifera</taxon>
        <taxon>Eurotatoria</taxon>
        <taxon>Bdelloidea</taxon>
        <taxon>Adinetida</taxon>
        <taxon>Adinetidae</taxon>
        <taxon>Adineta</taxon>
    </lineage>
</organism>
<protein>
    <recommendedName>
        <fullName evidence="7">Protein kinase domain-containing protein</fullName>
    </recommendedName>
</protein>
<dbReference type="InterPro" id="IPR000719">
    <property type="entry name" value="Prot_kinase_dom"/>
</dbReference>
<dbReference type="AlphaFoldDB" id="A0A815RUQ9"/>
<dbReference type="Proteomes" id="UP000663852">
    <property type="component" value="Unassembled WGS sequence"/>
</dbReference>
<evidence type="ECO:0000313" key="11">
    <source>
        <dbReference type="Proteomes" id="UP000663852"/>
    </source>
</evidence>
<dbReference type="PROSITE" id="PS00108">
    <property type="entry name" value="PROTEIN_KINASE_ST"/>
    <property type="match status" value="1"/>
</dbReference>
<evidence type="ECO:0000313" key="10">
    <source>
        <dbReference type="Proteomes" id="UP000663828"/>
    </source>
</evidence>
<dbReference type="InterPro" id="IPR011009">
    <property type="entry name" value="Kinase-like_dom_sf"/>
</dbReference>
<dbReference type="EMBL" id="CAJNOR010004135">
    <property type="protein sequence ID" value="CAF1477922.1"/>
    <property type="molecule type" value="Genomic_DNA"/>
</dbReference>
<gene>
    <name evidence="9" type="ORF">EDS130_LOCUS41441</name>
    <name evidence="8" type="ORF">XAT740_LOCUS38363</name>
</gene>
<sequence>MYQPQYMNFSYFIPPQDGWSRNRTVHIQDESYTLLDQLGQGKFASVWKSKTRSGYYAAVKIFDFNHSKNNINSSQRMNSFQNEIKMINRLRNEKDSVVTLHTFDIDRERQMGYIVMELGNTKFKDHIQYLQQTHYKSHQNGYDYISAYDRKNIWIQLVNIVCALHRNNIVHRDLKPANLVFFGSTLKLIDFGIAQDVSAQYNPHQRGGSHPYSAPECFVYYMPITSKADIWSIGAILYYLTYGTSPVYESAQPPSGYSPTQSNLVQDILYHSLQRDPNRRAEHRWLVEHPLTKSNAIF</sequence>
<reference evidence="9" key="1">
    <citation type="submission" date="2021-02" db="EMBL/GenBank/DDBJ databases">
        <authorList>
            <person name="Nowell W R."/>
        </authorList>
    </citation>
    <scope>NUCLEOTIDE SEQUENCE</scope>
</reference>
<proteinExistence type="inferred from homology"/>
<dbReference type="EMBL" id="CAJNOJ010000545">
    <property type="protein sequence ID" value="CAF1481071.1"/>
    <property type="molecule type" value="Genomic_DNA"/>
</dbReference>
<dbReference type="PANTHER" id="PTHR24348:SF22">
    <property type="entry name" value="NON-SPECIFIC SERINE_THREONINE PROTEIN KINASE"/>
    <property type="match status" value="1"/>
</dbReference>
<dbReference type="PROSITE" id="PS00107">
    <property type="entry name" value="PROTEIN_KINASE_ATP"/>
    <property type="match status" value="1"/>
</dbReference>
<feature type="binding site" evidence="5">
    <location>
        <position position="60"/>
    </location>
    <ligand>
        <name>ATP</name>
        <dbReference type="ChEBI" id="CHEBI:30616"/>
    </ligand>
</feature>
<keyword evidence="2 5" id="KW-0547">Nucleotide-binding</keyword>
<keyword evidence="3" id="KW-0418">Kinase</keyword>
<dbReference type="InterPro" id="IPR017441">
    <property type="entry name" value="Protein_kinase_ATP_BS"/>
</dbReference>
<evidence type="ECO:0000256" key="4">
    <source>
        <dbReference type="ARBA" id="ARBA00022840"/>
    </source>
</evidence>
<evidence type="ECO:0000259" key="7">
    <source>
        <dbReference type="PROSITE" id="PS50011"/>
    </source>
</evidence>
<dbReference type="Gene3D" id="3.30.200.20">
    <property type="entry name" value="Phosphorylase Kinase, domain 1"/>
    <property type="match status" value="1"/>
</dbReference>
<dbReference type="GO" id="GO:0016020">
    <property type="term" value="C:membrane"/>
    <property type="evidence" value="ECO:0007669"/>
    <property type="project" value="TreeGrafter"/>
</dbReference>
<comment type="caution">
    <text evidence="9">The sequence shown here is derived from an EMBL/GenBank/DDBJ whole genome shotgun (WGS) entry which is preliminary data.</text>
</comment>
<dbReference type="PROSITE" id="PS50011">
    <property type="entry name" value="PROTEIN_KINASE_DOM"/>
    <property type="match status" value="1"/>
</dbReference>
<evidence type="ECO:0000256" key="3">
    <source>
        <dbReference type="ARBA" id="ARBA00022777"/>
    </source>
</evidence>
<comment type="similarity">
    <text evidence="6">Belongs to the protein kinase superfamily.</text>
</comment>
<dbReference type="SUPFAM" id="SSF56112">
    <property type="entry name" value="Protein kinase-like (PK-like)"/>
    <property type="match status" value="1"/>
</dbReference>
<keyword evidence="4 5" id="KW-0067">ATP-binding</keyword>
<dbReference type="GO" id="GO:0004674">
    <property type="term" value="F:protein serine/threonine kinase activity"/>
    <property type="evidence" value="ECO:0007669"/>
    <property type="project" value="UniProtKB-KW"/>
</dbReference>
<keyword evidence="10" id="KW-1185">Reference proteome</keyword>
<accession>A0A815RUQ9</accession>
<evidence type="ECO:0000256" key="2">
    <source>
        <dbReference type="ARBA" id="ARBA00022741"/>
    </source>
</evidence>
<dbReference type="SMART" id="SM00220">
    <property type="entry name" value="S_TKc"/>
    <property type="match status" value="1"/>
</dbReference>
<dbReference type="GO" id="GO:0005524">
    <property type="term" value="F:ATP binding"/>
    <property type="evidence" value="ECO:0007669"/>
    <property type="project" value="UniProtKB-UniRule"/>
</dbReference>
<dbReference type="Gene3D" id="1.10.510.10">
    <property type="entry name" value="Transferase(Phosphotransferase) domain 1"/>
    <property type="match status" value="1"/>
</dbReference>
<evidence type="ECO:0000256" key="6">
    <source>
        <dbReference type="RuleBase" id="RU000304"/>
    </source>
</evidence>
<feature type="domain" description="Protein kinase" evidence="7">
    <location>
        <begin position="32"/>
        <end position="292"/>
    </location>
</feature>